<dbReference type="InterPro" id="IPR016166">
    <property type="entry name" value="FAD-bd_PCMH"/>
</dbReference>
<proteinExistence type="inferred from homology"/>
<dbReference type="Gene3D" id="3.30.465.10">
    <property type="match status" value="1"/>
</dbReference>
<evidence type="ECO:0000256" key="1">
    <source>
        <dbReference type="ARBA" id="ARBA00001974"/>
    </source>
</evidence>
<dbReference type="InterPro" id="IPR006094">
    <property type="entry name" value="Oxid_FAD_bind_N"/>
</dbReference>
<dbReference type="Gene3D" id="3.30.43.10">
    <property type="entry name" value="Uridine Diphospho-n-acetylenolpyruvylglucosamine Reductase, domain 2"/>
    <property type="match status" value="1"/>
</dbReference>
<keyword evidence="3" id="KW-0285">Flavoprotein</keyword>
<name>A0ABP9GAL1_9ACTN</name>
<evidence type="ECO:0000256" key="3">
    <source>
        <dbReference type="ARBA" id="ARBA00022630"/>
    </source>
</evidence>
<keyword evidence="4" id="KW-0274">FAD</keyword>
<gene>
    <name evidence="7" type="ORF">GCM10023224_14430</name>
</gene>
<dbReference type="Pfam" id="PF08031">
    <property type="entry name" value="BBE"/>
    <property type="match status" value="1"/>
</dbReference>
<comment type="caution">
    <text evidence="7">The sequence shown here is derived from an EMBL/GenBank/DDBJ whole genome shotgun (WGS) entry which is preliminary data.</text>
</comment>
<sequence>MARLHSTSVSRSEVDRLREGFAGEVMETADPSYEESRAVFNAMVEDRPTVIAQCRTVEDVARAVGFARERGLEVSIRGGGHSVAGMALTNGGLVVDLRRMNAVRVDPDAMTADVGGGATMSHLDRATEPFGLATTGGRVSTTGVGGFVLGGGTGWLDRKFGLACDNLLGADVVTADGTQVRASAEENPELFWALHGGGGNFGVVTSLTLRLHPLPSVTAALLLWGSDAGPEVVRAYRDFMEQAPDEVGGGVLYLTGPPEDFVPEHLVGELACGVLVTYAGEEREGREAVRPMLELGHEGEMIAQMPYAELQCMLDDPPGLRNYWSAEYLGTVPDEAVDLFCAGAARMIVPSASQHVLFPQGGQVSRPDTDYPVPWRRAPWCVHPFGLWEDPADDERGRQWARDLRSDMLPWSIGAVYLNFIGNEGSERIVAGLGADNYRRLAEVKRRYDPDNIFHRNHNIKPA</sequence>
<organism evidence="7 8">
    <name type="scientific">Streptomonospora halophila</name>
    <dbReference type="NCBI Taxonomy" id="427369"/>
    <lineage>
        <taxon>Bacteria</taxon>
        <taxon>Bacillati</taxon>
        <taxon>Actinomycetota</taxon>
        <taxon>Actinomycetes</taxon>
        <taxon>Streptosporangiales</taxon>
        <taxon>Nocardiopsidaceae</taxon>
        <taxon>Streptomonospora</taxon>
    </lineage>
</organism>
<protein>
    <submittedName>
        <fullName evidence="7">FAD-binding oxidoreductase</fullName>
    </submittedName>
</protein>
<evidence type="ECO:0000313" key="8">
    <source>
        <dbReference type="Proteomes" id="UP001499993"/>
    </source>
</evidence>
<dbReference type="SUPFAM" id="SSF56176">
    <property type="entry name" value="FAD-binding/transporter-associated domain-like"/>
    <property type="match status" value="1"/>
</dbReference>
<dbReference type="InterPro" id="IPR006093">
    <property type="entry name" value="Oxy_OxRdtase_FAD_BS"/>
</dbReference>
<evidence type="ECO:0000256" key="4">
    <source>
        <dbReference type="ARBA" id="ARBA00022827"/>
    </source>
</evidence>
<dbReference type="Pfam" id="PF01565">
    <property type="entry name" value="FAD_binding_4"/>
    <property type="match status" value="1"/>
</dbReference>
<evidence type="ECO:0000256" key="2">
    <source>
        <dbReference type="ARBA" id="ARBA00005466"/>
    </source>
</evidence>
<dbReference type="PANTHER" id="PTHR42973:SF39">
    <property type="entry name" value="FAD-BINDING PCMH-TYPE DOMAIN-CONTAINING PROTEIN"/>
    <property type="match status" value="1"/>
</dbReference>
<evidence type="ECO:0000256" key="5">
    <source>
        <dbReference type="ARBA" id="ARBA00023002"/>
    </source>
</evidence>
<dbReference type="EMBL" id="BAABIK010000006">
    <property type="protein sequence ID" value="GAA4934891.1"/>
    <property type="molecule type" value="Genomic_DNA"/>
</dbReference>
<keyword evidence="8" id="KW-1185">Reference proteome</keyword>
<dbReference type="InterPro" id="IPR016169">
    <property type="entry name" value="FAD-bd_PCMH_sub2"/>
</dbReference>
<evidence type="ECO:0000313" key="7">
    <source>
        <dbReference type="EMBL" id="GAA4934891.1"/>
    </source>
</evidence>
<dbReference type="InterPro" id="IPR016164">
    <property type="entry name" value="FAD-linked_Oxase-like_C"/>
</dbReference>
<dbReference type="InterPro" id="IPR012951">
    <property type="entry name" value="BBE"/>
</dbReference>
<reference evidence="8" key="1">
    <citation type="journal article" date="2019" name="Int. J. Syst. Evol. Microbiol.">
        <title>The Global Catalogue of Microorganisms (GCM) 10K type strain sequencing project: providing services to taxonomists for standard genome sequencing and annotation.</title>
        <authorList>
            <consortium name="The Broad Institute Genomics Platform"/>
            <consortium name="The Broad Institute Genome Sequencing Center for Infectious Disease"/>
            <person name="Wu L."/>
            <person name="Ma J."/>
        </authorList>
    </citation>
    <scope>NUCLEOTIDE SEQUENCE [LARGE SCALE GENOMIC DNA]</scope>
    <source>
        <strain evidence="8">JCM 18123</strain>
    </source>
</reference>
<dbReference type="InterPro" id="IPR016167">
    <property type="entry name" value="FAD-bd_PCMH_sub1"/>
</dbReference>
<dbReference type="RefSeq" id="WP_345555941.1">
    <property type="nucleotide sequence ID" value="NZ_BAABIK010000006.1"/>
</dbReference>
<dbReference type="InterPro" id="IPR036318">
    <property type="entry name" value="FAD-bd_PCMH-like_sf"/>
</dbReference>
<comment type="cofactor">
    <cofactor evidence="1">
        <name>FAD</name>
        <dbReference type="ChEBI" id="CHEBI:57692"/>
    </cofactor>
</comment>
<keyword evidence="5" id="KW-0560">Oxidoreductase</keyword>
<dbReference type="SUPFAM" id="SSF55103">
    <property type="entry name" value="FAD-linked oxidases, C-terminal domain"/>
    <property type="match status" value="1"/>
</dbReference>
<dbReference type="InterPro" id="IPR050416">
    <property type="entry name" value="FAD-linked_Oxidoreductase"/>
</dbReference>
<dbReference type="PANTHER" id="PTHR42973">
    <property type="entry name" value="BINDING OXIDOREDUCTASE, PUTATIVE (AFU_ORTHOLOGUE AFUA_1G17690)-RELATED"/>
    <property type="match status" value="1"/>
</dbReference>
<evidence type="ECO:0000259" key="6">
    <source>
        <dbReference type="PROSITE" id="PS51387"/>
    </source>
</evidence>
<dbReference type="Gene3D" id="3.40.462.20">
    <property type="match status" value="1"/>
</dbReference>
<dbReference type="PROSITE" id="PS51387">
    <property type="entry name" value="FAD_PCMH"/>
    <property type="match status" value="1"/>
</dbReference>
<accession>A0ABP9GAL1</accession>
<comment type="similarity">
    <text evidence="2">Belongs to the oxygen-dependent FAD-linked oxidoreductase family.</text>
</comment>
<dbReference type="PROSITE" id="PS00862">
    <property type="entry name" value="OX2_COVAL_FAD"/>
    <property type="match status" value="1"/>
</dbReference>
<feature type="domain" description="FAD-binding PCMH-type" evidence="6">
    <location>
        <begin position="43"/>
        <end position="214"/>
    </location>
</feature>
<dbReference type="Proteomes" id="UP001499993">
    <property type="component" value="Unassembled WGS sequence"/>
</dbReference>